<dbReference type="GO" id="GO:0002764">
    <property type="term" value="P:immune response-regulating signaling pathway"/>
    <property type="evidence" value="ECO:0007669"/>
    <property type="project" value="TreeGrafter"/>
</dbReference>
<dbReference type="Proteomes" id="UP000694416">
    <property type="component" value="Unplaced"/>
</dbReference>
<dbReference type="Pfam" id="PF00047">
    <property type="entry name" value="ig"/>
    <property type="match status" value="1"/>
</dbReference>
<evidence type="ECO:0000313" key="7">
    <source>
        <dbReference type="Ensembl" id="ENSPTEP00000004313.1"/>
    </source>
</evidence>
<dbReference type="InterPro" id="IPR036179">
    <property type="entry name" value="Ig-like_dom_sf"/>
</dbReference>
<accession>A0A8C9GPH1</accession>
<reference evidence="7" key="1">
    <citation type="submission" date="2025-08" db="UniProtKB">
        <authorList>
            <consortium name="Ensembl"/>
        </authorList>
    </citation>
    <scope>IDENTIFICATION</scope>
</reference>
<dbReference type="SUPFAM" id="SSF48726">
    <property type="entry name" value="Immunoglobulin"/>
    <property type="match status" value="1"/>
</dbReference>
<proteinExistence type="predicted"/>
<evidence type="ECO:0000256" key="4">
    <source>
        <dbReference type="ARBA" id="ARBA00023319"/>
    </source>
</evidence>
<dbReference type="InterPro" id="IPR013151">
    <property type="entry name" value="Immunoglobulin_dom"/>
</dbReference>
<keyword evidence="4" id="KW-0393">Immunoglobulin domain</keyword>
<name>A0A8C9GPH1_9PRIM</name>
<evidence type="ECO:0000256" key="1">
    <source>
        <dbReference type="ARBA" id="ARBA00022729"/>
    </source>
</evidence>
<feature type="signal peptide" evidence="5">
    <location>
        <begin position="1"/>
        <end position="30"/>
    </location>
</feature>
<evidence type="ECO:0000256" key="3">
    <source>
        <dbReference type="ARBA" id="ARBA00023157"/>
    </source>
</evidence>
<dbReference type="PANTHER" id="PTHR11738">
    <property type="entry name" value="MHC CLASS I NK CELL RECEPTOR"/>
    <property type="match status" value="1"/>
</dbReference>
<evidence type="ECO:0000256" key="5">
    <source>
        <dbReference type="SAM" id="SignalP"/>
    </source>
</evidence>
<evidence type="ECO:0000313" key="8">
    <source>
        <dbReference type="Proteomes" id="UP000694416"/>
    </source>
</evidence>
<evidence type="ECO:0000259" key="6">
    <source>
        <dbReference type="Pfam" id="PF00047"/>
    </source>
</evidence>
<keyword evidence="8" id="KW-1185">Reference proteome</keyword>
<evidence type="ECO:0000256" key="2">
    <source>
        <dbReference type="ARBA" id="ARBA00022737"/>
    </source>
</evidence>
<dbReference type="AlphaFoldDB" id="A0A8C9GPH1"/>
<feature type="domain" description="Immunoglobulin-like beta-sandwich" evidence="6">
    <location>
        <begin position="27"/>
        <end position="100"/>
    </location>
</feature>
<dbReference type="GO" id="GO:0005886">
    <property type="term" value="C:plasma membrane"/>
    <property type="evidence" value="ECO:0007669"/>
    <property type="project" value="TreeGrafter"/>
</dbReference>
<sequence>MSTRWPFPGSTPSEARVIVGLLVMHSLVHAGARVRLCCHSELAFDEFILYKEGNTQHSQQYGKMIQAGHHFSKAVFSMGPITPAHAGAYRCCGSFNHSCYMWSAPSDPLDIVITGKYKKPSLITRENAVVGSHLTSIIYPGSRRPMVTGSVEGRATMEYSRSTFLCALCPQPLLGATDATMLSMSLPMNGQPPVTHCTFLSQESLRVLARHPWNQALKLVSREFFT</sequence>
<dbReference type="Ensembl" id="ENSPTET00000006734.1">
    <property type="protein sequence ID" value="ENSPTEP00000004313.1"/>
    <property type="gene ID" value="ENSPTEG00000005043.1"/>
</dbReference>
<keyword evidence="3" id="KW-1015">Disulfide bond</keyword>
<reference evidence="7" key="2">
    <citation type="submission" date="2025-09" db="UniProtKB">
        <authorList>
            <consortium name="Ensembl"/>
        </authorList>
    </citation>
    <scope>IDENTIFICATION</scope>
</reference>
<feature type="chain" id="PRO_5035000667" description="Immunoglobulin-like beta-sandwich domain-containing protein" evidence="5">
    <location>
        <begin position="31"/>
        <end position="226"/>
    </location>
</feature>
<keyword evidence="1 5" id="KW-0732">Signal</keyword>
<keyword evidence="2" id="KW-0677">Repeat</keyword>
<protein>
    <recommendedName>
        <fullName evidence="6">Immunoglobulin-like beta-sandwich domain-containing protein</fullName>
    </recommendedName>
</protein>
<organism evidence="7 8">
    <name type="scientific">Piliocolobus tephrosceles</name>
    <name type="common">Ugandan red Colobus</name>
    <dbReference type="NCBI Taxonomy" id="591936"/>
    <lineage>
        <taxon>Eukaryota</taxon>
        <taxon>Metazoa</taxon>
        <taxon>Chordata</taxon>
        <taxon>Craniata</taxon>
        <taxon>Vertebrata</taxon>
        <taxon>Euteleostomi</taxon>
        <taxon>Mammalia</taxon>
        <taxon>Eutheria</taxon>
        <taxon>Euarchontoglires</taxon>
        <taxon>Primates</taxon>
        <taxon>Haplorrhini</taxon>
        <taxon>Catarrhini</taxon>
        <taxon>Cercopithecidae</taxon>
        <taxon>Colobinae</taxon>
        <taxon>Piliocolobus</taxon>
    </lineage>
</organism>
<dbReference type="Gene3D" id="2.60.40.10">
    <property type="entry name" value="Immunoglobulins"/>
    <property type="match status" value="1"/>
</dbReference>
<dbReference type="PANTHER" id="PTHR11738:SF192">
    <property type="entry name" value="KILLER CELL IMMUNOGLOBULIN-LIKE RECEPTOR-LIKE PROTEIN KIR3DX1-RELATED"/>
    <property type="match status" value="1"/>
</dbReference>
<dbReference type="InterPro" id="IPR050412">
    <property type="entry name" value="Ig-like_Receptors_ImmuneReg"/>
</dbReference>
<dbReference type="InterPro" id="IPR013783">
    <property type="entry name" value="Ig-like_fold"/>
</dbReference>
<dbReference type="FunFam" id="2.60.40.10:FF:000049">
    <property type="entry name" value="Leukocyte immunoglobulin-like receptor subfamily B member 1"/>
    <property type="match status" value="1"/>
</dbReference>